<comment type="caution">
    <text evidence="1">The sequence shown here is derived from an EMBL/GenBank/DDBJ whole genome shotgun (WGS) entry which is preliminary data.</text>
</comment>
<gene>
    <name evidence="1" type="ORF">QQF32_03990</name>
</gene>
<dbReference type="AlphaFoldDB" id="A0AAP4FRY7"/>
<protein>
    <submittedName>
        <fullName evidence="1">Type IV secretion protein Rhs</fullName>
    </submittedName>
</protein>
<evidence type="ECO:0000313" key="1">
    <source>
        <dbReference type="EMBL" id="MDK9362361.1"/>
    </source>
</evidence>
<dbReference type="GeneID" id="97185745"/>
<keyword evidence="2" id="KW-1185">Reference proteome</keyword>
<accession>A0AAP4FRY7</accession>
<proteinExistence type="predicted"/>
<name>A0AAP4FRY7_9ENTR</name>
<sequence length="187" mass="21549">MPVDESIKPTSGTPIVAGGIRQLTLGEIALAKTLFGGSLIYSRIWVHRESYLPFNMQPVDVAMTPNGELWFREGTYSPDFSLEQDLQKKHRFMHEMVHAWQAQKGMFVRTRGLFSRFADYSYTLDKADFLHYGLEQQASIASDYWLLVTYGFNRDTSYLAEYQDYNPSLSTHELIRRYKAVLKGFPG</sequence>
<reference evidence="1 2" key="1">
    <citation type="submission" date="2023-06" db="EMBL/GenBank/DDBJ databases">
        <title>Identification and characterization of antibiotic-resistant Gram-negative bacteria.</title>
        <authorList>
            <person name="Cho G.-S."/>
            <person name="Lee J."/>
            <person name="Tai E."/>
            <person name="Jeong S."/>
            <person name="Kim I."/>
            <person name="Kim B.-E."/>
            <person name="Jeong M.-I."/>
            <person name="Oh K.-K."/>
            <person name="Franz C.M.A.P."/>
        </authorList>
    </citation>
    <scope>NUCLEOTIDE SEQUENCE [LARGE SCALE GENOMIC DNA]</scope>
    <source>
        <strain evidence="1 2">V106_12</strain>
    </source>
</reference>
<dbReference type="Proteomes" id="UP001223214">
    <property type="component" value="Unassembled WGS sequence"/>
</dbReference>
<evidence type="ECO:0000313" key="2">
    <source>
        <dbReference type="Proteomes" id="UP001223214"/>
    </source>
</evidence>
<dbReference type="EMBL" id="JASSOM010000006">
    <property type="protein sequence ID" value="MDK9362361.1"/>
    <property type="molecule type" value="Genomic_DNA"/>
</dbReference>
<dbReference type="RefSeq" id="WP_285144075.1">
    <property type="nucleotide sequence ID" value="NZ_JASSOL010000041.1"/>
</dbReference>
<organism evidence="1 2">
    <name type="scientific">Lelliottia wanjuensis</name>
    <dbReference type="NCBI Taxonomy" id="3050585"/>
    <lineage>
        <taxon>Bacteria</taxon>
        <taxon>Pseudomonadati</taxon>
        <taxon>Pseudomonadota</taxon>
        <taxon>Gammaproteobacteria</taxon>
        <taxon>Enterobacterales</taxon>
        <taxon>Enterobacteriaceae</taxon>
        <taxon>Lelliottia</taxon>
    </lineage>
</organism>